<proteinExistence type="predicted"/>
<protein>
    <submittedName>
        <fullName evidence="1">Uncharacterized protein</fullName>
    </submittedName>
</protein>
<gene>
    <name evidence="1" type="ORF">CAOG_009941</name>
</gene>
<dbReference type="AlphaFoldDB" id="A0A0D2VVT9"/>
<reference evidence="2" key="1">
    <citation type="submission" date="2011-02" db="EMBL/GenBank/DDBJ databases">
        <title>The Genome Sequence of Capsaspora owczarzaki ATCC 30864.</title>
        <authorList>
            <person name="Russ C."/>
            <person name="Cuomo C."/>
            <person name="Burger G."/>
            <person name="Gray M.W."/>
            <person name="Holland P.W.H."/>
            <person name="King N."/>
            <person name="Lang F.B.F."/>
            <person name="Roger A.J."/>
            <person name="Ruiz-Trillo I."/>
            <person name="Young S.K."/>
            <person name="Zeng Q."/>
            <person name="Gargeya S."/>
            <person name="Alvarado L."/>
            <person name="Berlin A."/>
            <person name="Chapman S.B."/>
            <person name="Chen Z."/>
            <person name="Freedman E."/>
            <person name="Gellesch M."/>
            <person name="Goldberg J."/>
            <person name="Griggs A."/>
            <person name="Gujja S."/>
            <person name="Heilman E."/>
            <person name="Heiman D."/>
            <person name="Howarth C."/>
            <person name="Mehta T."/>
            <person name="Neiman D."/>
            <person name="Pearson M."/>
            <person name="Roberts A."/>
            <person name="Saif S."/>
            <person name="Shea T."/>
            <person name="Shenoy N."/>
            <person name="Sisk P."/>
            <person name="Stolte C."/>
            <person name="Sykes S."/>
            <person name="White J."/>
            <person name="Yandava C."/>
            <person name="Haas B."/>
            <person name="Nusbaum C."/>
            <person name="Birren B."/>
        </authorList>
    </citation>
    <scope>NUCLEOTIDE SEQUENCE</scope>
    <source>
        <strain evidence="2">ATCC 30864</strain>
    </source>
</reference>
<accession>A0A0D2VVT9</accession>
<name>A0A0D2VVT9_CAPO3</name>
<sequence length="106" mass="11494">MQSIPSSPLNVVRPLVRLPAPTQRSAKLRMLQKTKHSTFGNKRSCNNAIRNGQNEADNMPAPICVGLVVTFPAIPSPNSASLASQSNAHVPFLADVCQRIVSVYRD</sequence>
<evidence type="ECO:0000313" key="1">
    <source>
        <dbReference type="EMBL" id="KJE95597.1"/>
    </source>
</evidence>
<organism evidence="1 2">
    <name type="scientific">Capsaspora owczarzaki (strain ATCC 30864)</name>
    <dbReference type="NCBI Taxonomy" id="595528"/>
    <lineage>
        <taxon>Eukaryota</taxon>
        <taxon>Filasterea</taxon>
        <taxon>Capsaspora</taxon>
    </lineage>
</organism>
<dbReference type="EMBL" id="KE346369">
    <property type="protein sequence ID" value="KJE95597.1"/>
    <property type="molecule type" value="Genomic_DNA"/>
</dbReference>
<dbReference type="Proteomes" id="UP000008743">
    <property type="component" value="Unassembled WGS sequence"/>
</dbReference>
<dbReference type="InParanoid" id="A0A0D2VVT9"/>
<evidence type="ECO:0000313" key="2">
    <source>
        <dbReference type="Proteomes" id="UP000008743"/>
    </source>
</evidence>
<keyword evidence="2" id="KW-1185">Reference proteome</keyword>